<protein>
    <submittedName>
        <fullName evidence="7">Uncharacterized protein</fullName>
    </submittedName>
</protein>
<accession>A0A0P6IX82</accession>
<evidence type="ECO:0000256" key="2">
    <source>
        <dbReference type="ARBA" id="ARBA00022927"/>
    </source>
</evidence>
<keyword evidence="3" id="KW-0175">Coiled coil</keyword>
<feature type="region of interest" description="Disordered" evidence="4">
    <location>
        <begin position="37"/>
        <end position="97"/>
    </location>
</feature>
<feature type="domain" description="Vacuolar protein sorting-associated protein 54 N-terminal" evidence="6">
    <location>
        <begin position="102"/>
        <end position="392"/>
    </location>
</feature>
<keyword evidence="1" id="KW-0813">Transport</keyword>
<evidence type="ECO:0000256" key="4">
    <source>
        <dbReference type="SAM" id="MobiDB-lite"/>
    </source>
</evidence>
<sequence>PTMDRKVEEIKYKVLDLINKKKDVKIPKMGFTDYYVQHSSVQPQQKHSSVPGSGSSGRNSAASSSKYDYCPFYDDDDDGGGQKETVDGGSKDSHRMSDQEILESTEAIYFDSGSNTGLHELKKLSETDELLNCQCIEKAMGTLKQQHKVISKKVLQLILEQRPACNEEFQRIQETEGLLRETIAKCRTTRNHLDGSKKLLTTTNLEILAAYKKRQTLINLLKTLNALKSMRSIDQRLQKHLSEADYSGAISILLENKNLSERFQQYNCIESLSTKLQDTLIMSEIQLEAVLNEVPVDFDAKKYSKLQEAYKLLEKQLIAMDQLHMNFISSIHTAAFTVLKQHMEASLEDNKQKLTFEQMCENVPCEKYIHCLTDLCRGFWKILVSYYQVRCWHQNQKLYEKGREAQRKDSDQQQQSNESFHEEYIQQKLEMGQFRLWNDIQSKICIFINSTKLSSLKYEYFIQILAIIQRLKKVGIEFCDNPSEKLMESMQRQSVEFFRRYHIACLEEIGLFFDHEVWVPIGSFTDVSQLQEYKNFKHALVKNQNGTLRNGGRSSSQENKSIDPLELGQSSHPLNGTSSVHSQDESSLYGSCGYFLRFTEKSSPFDGGFDCTMLEEDILAGIADESSYYYSEDSSDNNETYFDQSPEVKQKPPPPQATTITPPQSSTLTVTNTSLTVLRCIGRYLYFCKLLHSIAPHIVMSMTELLDFYLYAVHDIFSRDLPVPRDNLYSASLKRILARIQSTTIPKLRKWPLSDEMINDDLANADLMYGLQKRIVAAESCLSLINQFRLMEEYLSGLLSQQSSDATEQLRRYLVETAECVADVRKPIYMCVTARVVDIQNVLHAMGKVKWDINHVNVQHSSYVDTINRGVQHYAMRLEELSGQQANIPKEALWDCFVHVLTHLLVEGFANAKKCSAGGRALMQLDFTHFISILEIISGGKYPDHRAYVEQYIKAYYLPKDLLEQWLVEGHHRGYSAKHLTGLVQCACSSDKKLRQRLLTLVESGASGGDSSQRDQDQNKES</sequence>
<evidence type="ECO:0000259" key="5">
    <source>
        <dbReference type="Pfam" id="PF10474"/>
    </source>
</evidence>
<evidence type="ECO:0000259" key="6">
    <source>
        <dbReference type="Pfam" id="PF10475"/>
    </source>
</evidence>
<feature type="region of interest" description="Disordered" evidence="4">
    <location>
        <begin position="630"/>
        <end position="665"/>
    </location>
</feature>
<feature type="non-terminal residue" evidence="7">
    <location>
        <position position="1"/>
    </location>
</feature>
<dbReference type="GO" id="GO:0032456">
    <property type="term" value="P:endocytic recycling"/>
    <property type="evidence" value="ECO:0007669"/>
    <property type="project" value="InterPro"/>
</dbReference>
<keyword evidence="2" id="KW-0653">Protein transport</keyword>
<dbReference type="Pfam" id="PF10475">
    <property type="entry name" value="Vps54_N"/>
    <property type="match status" value="1"/>
</dbReference>
<dbReference type="InterPro" id="IPR019515">
    <property type="entry name" value="VPS54_N"/>
</dbReference>
<dbReference type="InterPro" id="IPR040047">
    <property type="entry name" value="VPS50"/>
</dbReference>
<dbReference type="PANTHER" id="PTHR13258:SF0">
    <property type="entry name" value="SYNDETIN"/>
    <property type="match status" value="1"/>
</dbReference>
<dbReference type="GO" id="GO:1990745">
    <property type="term" value="C:EARP complex"/>
    <property type="evidence" value="ECO:0007669"/>
    <property type="project" value="InterPro"/>
</dbReference>
<evidence type="ECO:0000256" key="3">
    <source>
        <dbReference type="ARBA" id="ARBA00023054"/>
    </source>
</evidence>
<name>A0A0P6IX82_AEDAE</name>
<evidence type="ECO:0000313" key="7">
    <source>
        <dbReference type="EMBL" id="JAN95441.1"/>
    </source>
</evidence>
<dbReference type="VEuPathDB" id="VectorBase:AAEL010860"/>
<reference evidence="7" key="1">
    <citation type="journal article" date="2016" name="PLoS ONE">
        <title>A Deep Insight into the Sialome of Male and Female Aedes aegypti Mosquitoes.</title>
        <authorList>
            <person name="Ribeiro J.M."/>
            <person name="Martin-Martin I."/>
            <person name="Arca B."/>
            <person name="Calvo E."/>
        </authorList>
    </citation>
    <scope>NUCLEOTIDE SEQUENCE</scope>
    <source>
        <strain evidence="7">Liverpool</strain>
        <tissue evidence="7">Salivary glands</tissue>
    </source>
</reference>
<dbReference type="EMBL" id="GDUN01000478">
    <property type="protein sequence ID" value="JAN95441.1"/>
    <property type="molecule type" value="mRNA"/>
</dbReference>
<feature type="compositionally biased region" description="Polar residues" evidence="4">
    <location>
        <begin position="37"/>
        <end position="51"/>
    </location>
</feature>
<feature type="compositionally biased region" description="Basic and acidic residues" evidence="4">
    <location>
        <begin position="80"/>
        <end position="97"/>
    </location>
</feature>
<evidence type="ECO:0000256" key="1">
    <source>
        <dbReference type="ARBA" id="ARBA00022448"/>
    </source>
</evidence>
<dbReference type="AlphaFoldDB" id="A0A0P6IX82"/>
<feature type="region of interest" description="Disordered" evidence="4">
    <location>
        <begin position="545"/>
        <end position="585"/>
    </location>
</feature>
<dbReference type="Pfam" id="PF10474">
    <property type="entry name" value="Syndetin_C"/>
    <property type="match status" value="1"/>
</dbReference>
<dbReference type="GO" id="GO:0042147">
    <property type="term" value="P:retrograde transport, endosome to Golgi"/>
    <property type="evidence" value="ECO:0007669"/>
    <property type="project" value="InterPro"/>
</dbReference>
<organism evidence="7">
    <name type="scientific">Aedes aegypti</name>
    <name type="common">Yellowfever mosquito</name>
    <name type="synonym">Culex aegypti</name>
    <dbReference type="NCBI Taxonomy" id="7159"/>
    <lineage>
        <taxon>Eukaryota</taxon>
        <taxon>Metazoa</taxon>
        <taxon>Ecdysozoa</taxon>
        <taxon>Arthropoda</taxon>
        <taxon>Hexapoda</taxon>
        <taxon>Insecta</taxon>
        <taxon>Pterygota</taxon>
        <taxon>Neoptera</taxon>
        <taxon>Endopterygota</taxon>
        <taxon>Diptera</taxon>
        <taxon>Nematocera</taxon>
        <taxon>Culicoidea</taxon>
        <taxon>Culicidae</taxon>
        <taxon>Culicinae</taxon>
        <taxon>Aedini</taxon>
        <taxon>Aedes</taxon>
        <taxon>Stegomyia</taxon>
    </lineage>
</organism>
<feature type="domain" description="Syndetin C-terminal" evidence="5">
    <location>
        <begin position="768"/>
        <end position="1003"/>
    </location>
</feature>
<dbReference type="PANTHER" id="PTHR13258">
    <property type="entry name" value="SYNDETIN"/>
    <property type="match status" value="1"/>
</dbReference>
<proteinExistence type="evidence at transcript level"/>
<dbReference type="InterPro" id="IPR019514">
    <property type="entry name" value="Syndetin_C"/>
</dbReference>
<feature type="compositionally biased region" description="Polar residues" evidence="4">
    <location>
        <begin position="568"/>
        <end position="585"/>
    </location>
</feature>
<dbReference type="GO" id="GO:0000149">
    <property type="term" value="F:SNARE binding"/>
    <property type="evidence" value="ECO:0007669"/>
    <property type="project" value="TreeGrafter"/>
</dbReference>
<dbReference type="GO" id="GO:0015031">
    <property type="term" value="P:protein transport"/>
    <property type="evidence" value="ECO:0007669"/>
    <property type="project" value="UniProtKB-KW"/>
</dbReference>
<feature type="compositionally biased region" description="Low complexity" evidence="4">
    <location>
        <begin position="52"/>
        <end position="65"/>
    </location>
</feature>
<dbReference type="GO" id="GO:0005829">
    <property type="term" value="C:cytosol"/>
    <property type="evidence" value="ECO:0007669"/>
    <property type="project" value="GOC"/>
</dbReference>
<feature type="compositionally biased region" description="Polar residues" evidence="4">
    <location>
        <begin position="545"/>
        <end position="559"/>
    </location>
</feature>